<proteinExistence type="predicted"/>
<dbReference type="Proteomes" id="UP001417504">
    <property type="component" value="Unassembled WGS sequence"/>
</dbReference>
<reference evidence="2 3" key="1">
    <citation type="submission" date="2024-01" db="EMBL/GenBank/DDBJ databases">
        <title>Genome assemblies of Stephania.</title>
        <authorList>
            <person name="Yang L."/>
        </authorList>
    </citation>
    <scope>NUCLEOTIDE SEQUENCE [LARGE SCALE GENOMIC DNA]</scope>
    <source>
        <strain evidence="2">QJT</strain>
        <tissue evidence="2">Leaf</tissue>
    </source>
</reference>
<comment type="caution">
    <text evidence="2">The sequence shown here is derived from an EMBL/GenBank/DDBJ whole genome shotgun (WGS) entry which is preliminary data.</text>
</comment>
<evidence type="ECO:0000256" key="1">
    <source>
        <dbReference type="SAM" id="MobiDB-lite"/>
    </source>
</evidence>
<protein>
    <submittedName>
        <fullName evidence="2">Uncharacterized protein</fullName>
    </submittedName>
</protein>
<name>A0AAP0IL14_9MAGN</name>
<keyword evidence="3" id="KW-1185">Reference proteome</keyword>
<dbReference type="EMBL" id="JBBNAE010000006">
    <property type="protein sequence ID" value="KAK9116492.1"/>
    <property type="molecule type" value="Genomic_DNA"/>
</dbReference>
<evidence type="ECO:0000313" key="3">
    <source>
        <dbReference type="Proteomes" id="UP001417504"/>
    </source>
</evidence>
<sequence length="256" mass="29233">MIERIGWNWNLGGLAFSWGSSLERPYRSHVRYVQSLRPSSAPIRFLNFAVALYIISPDSQPCHDFSISRIEKVRFTKGKKISLQLRNEEEKRFEVKKREGEGCEGDFVLGLVQMVNHHISLNGMLLLPGLCSIDALDSRDSIKIEKENTLQSASPVDVGSQSRVQGSSCVDKDENQYRSANRRSIGVGAGGDSPCTQLAHDFKSKIDVRQELRLWRKKIMMIGFLEIEIIEERRLQLPTRFEVEEKPNSSFYVEDL</sequence>
<feature type="region of interest" description="Disordered" evidence="1">
    <location>
        <begin position="153"/>
        <end position="173"/>
    </location>
</feature>
<dbReference type="AlphaFoldDB" id="A0AAP0IL14"/>
<evidence type="ECO:0000313" key="2">
    <source>
        <dbReference type="EMBL" id="KAK9116492.1"/>
    </source>
</evidence>
<organism evidence="2 3">
    <name type="scientific">Stephania japonica</name>
    <dbReference type="NCBI Taxonomy" id="461633"/>
    <lineage>
        <taxon>Eukaryota</taxon>
        <taxon>Viridiplantae</taxon>
        <taxon>Streptophyta</taxon>
        <taxon>Embryophyta</taxon>
        <taxon>Tracheophyta</taxon>
        <taxon>Spermatophyta</taxon>
        <taxon>Magnoliopsida</taxon>
        <taxon>Ranunculales</taxon>
        <taxon>Menispermaceae</taxon>
        <taxon>Menispermoideae</taxon>
        <taxon>Cissampelideae</taxon>
        <taxon>Stephania</taxon>
    </lineage>
</organism>
<accession>A0AAP0IL14</accession>
<feature type="compositionally biased region" description="Polar residues" evidence="1">
    <location>
        <begin position="153"/>
        <end position="168"/>
    </location>
</feature>
<gene>
    <name evidence="2" type="ORF">Sjap_015439</name>
</gene>